<keyword evidence="3" id="KW-1185">Reference proteome</keyword>
<name>A0A162GF50_9MICO</name>
<dbReference type="Proteomes" id="UP000076717">
    <property type="component" value="Unassembled WGS sequence"/>
</dbReference>
<reference evidence="1 3" key="1">
    <citation type="submission" date="2015-08" db="EMBL/GenBank/DDBJ databases">
        <title>Draft Genome Sequence of Rathayibacter sp. Strain VKM Ac-2596 Isolated from Leaf Gall Induced by Plant-Parasitic Nematodes.</title>
        <authorList>
            <person name="Vasilenko O.V."/>
            <person name="Starodumova I.P."/>
            <person name="Tarlachkov S.V."/>
            <person name="Dorofeeva L.V."/>
            <person name="Evtushenko L.I."/>
        </authorList>
    </citation>
    <scope>NUCLEOTIDE SEQUENCE [LARGE SCALE GENOMIC DNA]</scope>
    <source>
        <strain evidence="1 3">VKM Ac-2596</strain>
    </source>
</reference>
<dbReference type="Proteomes" id="UP000465031">
    <property type="component" value="Chromosome"/>
</dbReference>
<evidence type="ECO:0000313" key="2">
    <source>
        <dbReference type="EMBL" id="QHC54256.1"/>
    </source>
</evidence>
<accession>A0A162GF50</accession>
<protein>
    <recommendedName>
        <fullName evidence="5">Condensation domain-containing protein</fullName>
    </recommendedName>
</protein>
<evidence type="ECO:0000313" key="1">
    <source>
        <dbReference type="EMBL" id="KZX20169.1"/>
    </source>
</evidence>
<evidence type="ECO:0000313" key="3">
    <source>
        <dbReference type="Proteomes" id="UP000076717"/>
    </source>
</evidence>
<evidence type="ECO:0008006" key="5">
    <source>
        <dbReference type="Google" id="ProtNLM"/>
    </source>
</evidence>
<dbReference type="AlphaFoldDB" id="A0A162GF50"/>
<evidence type="ECO:0000313" key="4">
    <source>
        <dbReference type="Proteomes" id="UP000465031"/>
    </source>
</evidence>
<dbReference type="KEGG" id="rte:GSU10_00350"/>
<dbReference type="OrthoDB" id="5123376at2"/>
<reference evidence="2" key="3">
    <citation type="submission" date="2019-12" db="EMBL/GenBank/DDBJ databases">
        <title>Complete and Draft Genome Sequences of New Strains and Members of Some Known Species of the Genus Rathayibacter isolated from Plants.</title>
        <authorList>
            <person name="Tarlachkov S.V."/>
            <person name="Starodumova I.P."/>
            <person name="Dorofeeva L.V."/>
            <person name="Prisyazhnaya N.V."/>
            <person name="Leyn S.A."/>
            <person name="Zlamal J.E."/>
            <person name="Elane M.L."/>
            <person name="Osterman A.L."/>
            <person name="Nadler S.A."/>
            <person name="Subbotin S.A."/>
            <person name="Evtushenko L.I."/>
        </authorList>
    </citation>
    <scope>NUCLEOTIDE SEQUENCE</scope>
    <source>
        <strain evidence="2">VKM Ac-2761</strain>
    </source>
</reference>
<dbReference type="EMBL" id="CP047186">
    <property type="protein sequence ID" value="QHC54256.1"/>
    <property type="molecule type" value="Genomic_DNA"/>
</dbReference>
<dbReference type="RefSeq" id="WP_068212614.1">
    <property type="nucleotide sequence ID" value="NZ_CP047186.1"/>
</dbReference>
<dbReference type="EMBL" id="LIIN01000127">
    <property type="protein sequence ID" value="KZX20169.1"/>
    <property type="molecule type" value="Genomic_DNA"/>
</dbReference>
<organism evidence="1 3">
    <name type="scientific">Rathayibacter tanaceti</name>
    <dbReference type="NCBI Taxonomy" id="1671680"/>
    <lineage>
        <taxon>Bacteria</taxon>
        <taxon>Bacillati</taxon>
        <taxon>Actinomycetota</taxon>
        <taxon>Actinomycetes</taxon>
        <taxon>Micrococcales</taxon>
        <taxon>Microbacteriaceae</taxon>
        <taxon>Rathayibacter</taxon>
    </lineage>
</organism>
<proteinExistence type="predicted"/>
<dbReference type="PATRIC" id="fig|1671680.3.peg.2914"/>
<gene>
    <name evidence="1" type="ORF">ACH61_02715</name>
    <name evidence="2" type="ORF">GSU10_00350</name>
</gene>
<sequence length="429" mass="46658">MTAPRDFGYDDLLISYYVGPLTGVTPERVRTALRDLLLSPRGAPLLRRRSRSGRWRRIDAAAALDAAGRAVRILDERLEREVLARRLLSSRFTAGELPLRIVFDGASLGFTLPHTLFDGTGATAVVALVIEKLGAPGVDAVEPKPLAEAPLREAMARFELSGLAAARTARDTFRSLIAETETGYQLEQTLEKEESERRARLVTLVLTPETLRAVAATPEQARDGRRPARPPVSLKAASLVLRCLRDCAAEGLDFRVVVPVDGRRWIAKGTEVSGNFSPSLPMGRLRADDWSATSLLDRLSAATKSGLPVTWLLAGALLGVKNAVKDAVRLPISRWRPPVGTPRVPFEIHVSLPATEVPVPEELLPRIEPDTMVGGVPGHLRFPLGVWVEVAPMRESMHVTIHDETGTFALDGFEERLLAAVGARSVDAS</sequence>
<reference evidence="4" key="2">
    <citation type="submission" date="2019-12" db="EMBL/GenBank/DDBJ databases">
        <title>Complete and draft genome sequences of new strains and members of some known species of the genus Rathayibacter isolated from plants.</title>
        <authorList>
            <person name="Tarlachkov S.V."/>
            <person name="Starodumova I.P."/>
            <person name="Dorofeeva L.V."/>
            <person name="Prisyazhnaya N.V."/>
            <person name="Leyn S."/>
            <person name="Zlamal J."/>
            <person name="Elan M."/>
            <person name="Osterman A.L."/>
            <person name="Nadler S."/>
            <person name="Subbotin S.A."/>
            <person name="Evtushenko L.I."/>
        </authorList>
    </citation>
    <scope>NUCLEOTIDE SEQUENCE [LARGE SCALE GENOMIC DNA]</scope>
    <source>
        <strain evidence="4">VKM Ac-2761</strain>
    </source>
</reference>